<dbReference type="InterPro" id="IPR040357">
    <property type="entry name" value="Vma22/CCDC115"/>
</dbReference>
<keyword evidence="2" id="KW-0175">Coiled coil</keyword>
<dbReference type="EMBL" id="ML976986">
    <property type="protein sequence ID" value="KAF1958616.1"/>
    <property type="molecule type" value="Genomic_DNA"/>
</dbReference>
<evidence type="ECO:0000313" key="4">
    <source>
        <dbReference type="Proteomes" id="UP000800035"/>
    </source>
</evidence>
<dbReference type="Pfam" id="PF21730">
    <property type="entry name" value="Vma22_CCDC115"/>
    <property type="match status" value="1"/>
</dbReference>
<dbReference type="PANTHER" id="PTHR31996:SF2">
    <property type="entry name" value="COILED-COIL DOMAIN-CONTAINING PROTEIN 115"/>
    <property type="match status" value="1"/>
</dbReference>
<dbReference type="GO" id="GO:0051082">
    <property type="term" value="F:unfolded protein binding"/>
    <property type="evidence" value="ECO:0007669"/>
    <property type="project" value="TreeGrafter"/>
</dbReference>
<dbReference type="GO" id="GO:0070072">
    <property type="term" value="P:vacuolar proton-transporting V-type ATPase complex assembly"/>
    <property type="evidence" value="ECO:0007669"/>
    <property type="project" value="InterPro"/>
</dbReference>
<dbReference type="AlphaFoldDB" id="A0A6A5U6L7"/>
<accession>A0A6A5U6L7</accession>
<dbReference type="Proteomes" id="UP000800035">
    <property type="component" value="Unassembled WGS sequence"/>
</dbReference>
<evidence type="ECO:0000256" key="2">
    <source>
        <dbReference type="SAM" id="Coils"/>
    </source>
</evidence>
<dbReference type="PANTHER" id="PTHR31996">
    <property type="entry name" value="COILED-COIL DOMAIN-CONTAINING PROTEIN 115"/>
    <property type="match status" value="1"/>
</dbReference>
<gene>
    <name evidence="3" type="ORF">CC80DRAFT_468188</name>
</gene>
<protein>
    <recommendedName>
        <fullName evidence="1">Vacuolar ATPase assembly protein VMA22</fullName>
    </recommendedName>
</protein>
<sequence length="211" mass="23129">MAAAEVAAHEGHAEGVQKDELVIKLDELLEQYLKTLDAYEQAQQKLTSHLSAGYFTLAQANFNNAARTRYGQDYYDERMQALRKVTVTDTGAKVTFSVDAPAPDEPSDGTRKAVAVDKEATDPTADTVPACFETATTPKIEKSVDASAKDVPSPPDPIRWFGILVPQPLRSAQSSFVSAVEGPLPQLANLARDLRQQEIDIGRLRKQFKKL</sequence>
<reference evidence="3" key="1">
    <citation type="journal article" date="2020" name="Stud. Mycol.">
        <title>101 Dothideomycetes genomes: a test case for predicting lifestyles and emergence of pathogens.</title>
        <authorList>
            <person name="Haridas S."/>
            <person name="Albert R."/>
            <person name="Binder M."/>
            <person name="Bloem J."/>
            <person name="Labutti K."/>
            <person name="Salamov A."/>
            <person name="Andreopoulos B."/>
            <person name="Baker S."/>
            <person name="Barry K."/>
            <person name="Bills G."/>
            <person name="Bluhm B."/>
            <person name="Cannon C."/>
            <person name="Castanera R."/>
            <person name="Culley D."/>
            <person name="Daum C."/>
            <person name="Ezra D."/>
            <person name="Gonzalez J."/>
            <person name="Henrissat B."/>
            <person name="Kuo A."/>
            <person name="Liang C."/>
            <person name="Lipzen A."/>
            <person name="Lutzoni F."/>
            <person name="Magnuson J."/>
            <person name="Mondo S."/>
            <person name="Nolan M."/>
            <person name="Ohm R."/>
            <person name="Pangilinan J."/>
            <person name="Park H.-J."/>
            <person name="Ramirez L."/>
            <person name="Alfaro M."/>
            <person name="Sun H."/>
            <person name="Tritt A."/>
            <person name="Yoshinaga Y."/>
            <person name="Zwiers L.-H."/>
            <person name="Turgeon B."/>
            <person name="Goodwin S."/>
            <person name="Spatafora J."/>
            <person name="Crous P."/>
            <person name="Grigoriev I."/>
        </authorList>
    </citation>
    <scope>NUCLEOTIDE SEQUENCE</scope>
    <source>
        <strain evidence="3">CBS 675.92</strain>
    </source>
</reference>
<evidence type="ECO:0000256" key="1">
    <source>
        <dbReference type="ARBA" id="ARBA00093634"/>
    </source>
</evidence>
<name>A0A6A5U6L7_9PLEO</name>
<evidence type="ECO:0000313" key="3">
    <source>
        <dbReference type="EMBL" id="KAF1958616.1"/>
    </source>
</evidence>
<feature type="coiled-coil region" evidence="2">
    <location>
        <begin position="22"/>
        <end position="49"/>
    </location>
</feature>
<organism evidence="3 4">
    <name type="scientific">Byssothecium circinans</name>
    <dbReference type="NCBI Taxonomy" id="147558"/>
    <lineage>
        <taxon>Eukaryota</taxon>
        <taxon>Fungi</taxon>
        <taxon>Dikarya</taxon>
        <taxon>Ascomycota</taxon>
        <taxon>Pezizomycotina</taxon>
        <taxon>Dothideomycetes</taxon>
        <taxon>Pleosporomycetidae</taxon>
        <taxon>Pleosporales</taxon>
        <taxon>Massarineae</taxon>
        <taxon>Massarinaceae</taxon>
        <taxon>Byssothecium</taxon>
    </lineage>
</organism>
<keyword evidence="4" id="KW-1185">Reference proteome</keyword>
<dbReference type="GO" id="GO:1990871">
    <property type="term" value="C:Vma12-Vma22 assembly complex"/>
    <property type="evidence" value="ECO:0007669"/>
    <property type="project" value="TreeGrafter"/>
</dbReference>
<proteinExistence type="predicted"/>
<dbReference type="OrthoDB" id="408631at2759"/>